<accession>A0A248LDJ5</accession>
<gene>
    <name evidence="1" type="ORF">LHGZ1_0017</name>
</gene>
<dbReference type="EMBL" id="CP022115">
    <property type="protein sequence ID" value="ASJ22848.1"/>
    <property type="molecule type" value="Genomic_DNA"/>
</dbReference>
<name>A0A248LDJ5_9NEIS</name>
<dbReference type="AlphaFoldDB" id="A0A248LDJ5"/>
<reference evidence="2" key="1">
    <citation type="submission" date="2017-06" db="EMBL/GenBank/DDBJ databases">
        <title>Whole genome sequence of Laribacter hongkongensis LHGZ1.</title>
        <authorList>
            <person name="Chen D."/>
            <person name="Wu H."/>
            <person name="Chen J."/>
        </authorList>
    </citation>
    <scope>NUCLEOTIDE SEQUENCE [LARGE SCALE GENOMIC DNA]</scope>
    <source>
        <strain evidence="2">LHGZ1</strain>
    </source>
</reference>
<proteinExistence type="predicted"/>
<sequence>MAKMPCDVRSSPTIHGEWCQQGGVCGDGACFCLWNKAAGKDAETAGKPCCDERIQHAA</sequence>
<evidence type="ECO:0000313" key="2">
    <source>
        <dbReference type="Proteomes" id="UP000197424"/>
    </source>
</evidence>
<evidence type="ECO:0000313" key="1">
    <source>
        <dbReference type="EMBL" id="ASJ22848.1"/>
    </source>
</evidence>
<dbReference type="Proteomes" id="UP000197424">
    <property type="component" value="Chromosome"/>
</dbReference>
<protein>
    <submittedName>
        <fullName evidence="1">Uncharacterized protein</fullName>
    </submittedName>
</protein>
<organism evidence="1 2">
    <name type="scientific">Laribacter hongkongensis</name>
    <dbReference type="NCBI Taxonomy" id="168471"/>
    <lineage>
        <taxon>Bacteria</taxon>
        <taxon>Pseudomonadati</taxon>
        <taxon>Pseudomonadota</taxon>
        <taxon>Betaproteobacteria</taxon>
        <taxon>Neisseriales</taxon>
        <taxon>Aquaspirillaceae</taxon>
        <taxon>Laribacter</taxon>
    </lineage>
</organism>